<reference evidence="2" key="1">
    <citation type="submission" date="2020-10" db="EMBL/GenBank/DDBJ databases">
        <authorList>
            <person name="Gilroy R."/>
        </authorList>
    </citation>
    <scope>NUCLEOTIDE SEQUENCE</scope>
    <source>
        <strain evidence="2">ChiHecec2B26-709</strain>
    </source>
</reference>
<sequence>MSIKNNLKAVLAILMVAAACGKGPLPGGDYIVTDYESSDVPEMIPYNGGEYTLHLKTEIETRSTAPTFVEWQYRVTEGGIVGEPVAVTTPVDEITVVISPNYSESERDIVVEMSDADAEGEWTRIVEAKQESALVKVGDFWWARANVTVKDGRFALADRMSDPGYFFRNGSIYGVPSDGNYEGTAYKPEAEAIALADIPYGDSEMDPCSMVDPGFRTPTYLELSRLFEMEDYGNEHELDGIKGMGYMNSSFFMPFSGSMEIATGTVSGQSQLAGYWGLGENYYGEGVIYVLNAEYSLVDFDLSGTNMASLRCVKNVRQPSYLSHSPEEVETNAEFALTVVTDPGEFPVYEVAIEAEDGEYVAADAGPDSKDVTLTVPQNDNTEAREWKIFVNSRYTGASFVQPGMKDYVIYRSHTPREAGHEAFDLVVRYESDLAEFPVAVKDESGQEVAAGTCVGSSGEVTLRVPENTGKERTLGIWLNGTDTGASVVQEGVPSSSLLSVIWSEGFLTVVDGEYTFAAPEEVGMYFKWKSRYGIDLGKNPTSSSKFEGTAYGPEAKTFSDYAEIPNGEVDPCSFVAPAGTWRMPSPELFEEFGADGMQWGGTDAYKTVSDGEQSLVFALSGQLRNDGSKVMLPTGASLVWTDALSDEEGKAQYYMWSKSSDFGKLSQNSMDTGMMIRCVRDK</sequence>
<evidence type="ECO:0008006" key="4">
    <source>
        <dbReference type="Google" id="ProtNLM"/>
    </source>
</evidence>
<gene>
    <name evidence="2" type="ORF">IAC35_01205</name>
</gene>
<dbReference type="Proteomes" id="UP000886881">
    <property type="component" value="Unassembled WGS sequence"/>
</dbReference>
<keyword evidence="1" id="KW-0732">Signal</keyword>
<proteinExistence type="predicted"/>
<dbReference type="AlphaFoldDB" id="A0A9D1GNR7"/>
<dbReference type="PROSITE" id="PS51257">
    <property type="entry name" value="PROKAR_LIPOPROTEIN"/>
    <property type="match status" value="1"/>
</dbReference>
<feature type="signal peptide" evidence="1">
    <location>
        <begin position="1"/>
        <end position="21"/>
    </location>
</feature>
<name>A0A9D1GNR7_9BACT</name>
<organism evidence="2 3">
    <name type="scientific">Candidatus Cryptobacteroides merdipullorum</name>
    <dbReference type="NCBI Taxonomy" id="2840771"/>
    <lineage>
        <taxon>Bacteria</taxon>
        <taxon>Pseudomonadati</taxon>
        <taxon>Bacteroidota</taxon>
        <taxon>Bacteroidia</taxon>
        <taxon>Bacteroidales</taxon>
        <taxon>Candidatus Cryptobacteroides</taxon>
    </lineage>
</organism>
<protein>
    <recommendedName>
        <fullName evidence="4">Fibrobacter succinogenes major paralogous domain-containing protein</fullName>
    </recommendedName>
</protein>
<comment type="caution">
    <text evidence="2">The sequence shown here is derived from an EMBL/GenBank/DDBJ whole genome shotgun (WGS) entry which is preliminary data.</text>
</comment>
<evidence type="ECO:0000313" key="2">
    <source>
        <dbReference type="EMBL" id="HIT46457.1"/>
    </source>
</evidence>
<dbReference type="EMBL" id="DVLC01000022">
    <property type="protein sequence ID" value="HIT46457.1"/>
    <property type="molecule type" value="Genomic_DNA"/>
</dbReference>
<reference evidence="2" key="2">
    <citation type="journal article" date="2021" name="PeerJ">
        <title>Extensive microbial diversity within the chicken gut microbiome revealed by metagenomics and culture.</title>
        <authorList>
            <person name="Gilroy R."/>
            <person name="Ravi A."/>
            <person name="Getino M."/>
            <person name="Pursley I."/>
            <person name="Horton D.L."/>
            <person name="Alikhan N.F."/>
            <person name="Baker D."/>
            <person name="Gharbi K."/>
            <person name="Hall N."/>
            <person name="Watson M."/>
            <person name="Adriaenssens E.M."/>
            <person name="Foster-Nyarko E."/>
            <person name="Jarju S."/>
            <person name="Secka A."/>
            <person name="Antonio M."/>
            <person name="Oren A."/>
            <person name="Chaudhuri R.R."/>
            <person name="La Ragione R."/>
            <person name="Hildebrand F."/>
            <person name="Pallen M.J."/>
        </authorList>
    </citation>
    <scope>NUCLEOTIDE SEQUENCE</scope>
    <source>
        <strain evidence="2">ChiHecec2B26-709</strain>
    </source>
</reference>
<evidence type="ECO:0000256" key="1">
    <source>
        <dbReference type="SAM" id="SignalP"/>
    </source>
</evidence>
<accession>A0A9D1GNR7</accession>
<evidence type="ECO:0000313" key="3">
    <source>
        <dbReference type="Proteomes" id="UP000886881"/>
    </source>
</evidence>
<feature type="chain" id="PRO_5039565058" description="Fibrobacter succinogenes major paralogous domain-containing protein" evidence="1">
    <location>
        <begin position="22"/>
        <end position="683"/>
    </location>
</feature>